<sequence>MRMRHFLLQEVMMESFFYKDPYEENGKTILELNLFPGKYCNFNCIFCPVSRKLPHQQTQDPVNVGNLDAAILDLQQKIRAVKPDLVFINSLGEALLLIGLEKVIHTIHKENVPVRLLSNGYLYGNQKYAALAGTCEEVIGELKMGREEAFQKAQRPLAGYTVRQHIENMAEFRKSYPGRFHLEITVVRGYSDDSASLSVFRDAVAAIKPDVLQVVTPEAPFDKVLGLPQDRLEAIAGELQKSLGA</sequence>
<evidence type="ECO:0000256" key="5">
    <source>
        <dbReference type="ARBA" id="ARBA00023004"/>
    </source>
</evidence>
<comment type="cofactor">
    <cofactor evidence="1">
        <name>[4Fe-4S] cluster</name>
        <dbReference type="ChEBI" id="CHEBI:49883"/>
    </cofactor>
</comment>
<protein>
    <submittedName>
        <fullName evidence="8">Radical SAM protein</fullName>
    </submittedName>
</protein>
<evidence type="ECO:0000313" key="9">
    <source>
        <dbReference type="Proteomes" id="UP000441455"/>
    </source>
</evidence>
<dbReference type="InterPro" id="IPR058240">
    <property type="entry name" value="rSAM_sf"/>
</dbReference>
<dbReference type="EMBL" id="VULN01000009">
    <property type="protein sequence ID" value="MSS82419.1"/>
    <property type="molecule type" value="Genomic_DNA"/>
</dbReference>
<accession>A0A6N7VL36</accession>
<keyword evidence="4" id="KW-0479">Metal-binding</keyword>
<dbReference type="AlphaFoldDB" id="A0A6N7VL36"/>
<name>A0A6N7VL36_ACIFE</name>
<evidence type="ECO:0000256" key="4">
    <source>
        <dbReference type="ARBA" id="ARBA00022723"/>
    </source>
</evidence>
<dbReference type="Proteomes" id="UP000441455">
    <property type="component" value="Unassembled WGS sequence"/>
</dbReference>
<evidence type="ECO:0000259" key="7">
    <source>
        <dbReference type="Pfam" id="PF04055"/>
    </source>
</evidence>
<gene>
    <name evidence="8" type="ORF">FX155_07405</name>
</gene>
<dbReference type="InterPro" id="IPR013785">
    <property type="entry name" value="Aldolase_TIM"/>
</dbReference>
<evidence type="ECO:0000256" key="6">
    <source>
        <dbReference type="ARBA" id="ARBA00023014"/>
    </source>
</evidence>
<dbReference type="OrthoDB" id="9795504at2"/>
<keyword evidence="3" id="KW-0949">S-adenosyl-L-methionine</keyword>
<dbReference type="Gene3D" id="3.20.20.70">
    <property type="entry name" value="Aldolase class I"/>
    <property type="match status" value="1"/>
</dbReference>
<keyword evidence="2" id="KW-0004">4Fe-4S</keyword>
<keyword evidence="5" id="KW-0408">Iron</keyword>
<feature type="domain" description="Radical SAM core" evidence="7">
    <location>
        <begin position="36"/>
        <end position="194"/>
    </location>
</feature>
<reference evidence="8 9" key="1">
    <citation type="submission" date="2019-08" db="EMBL/GenBank/DDBJ databases">
        <title>In-depth cultivation of the pig gut microbiome towards novel bacterial diversity and tailored functional studies.</title>
        <authorList>
            <person name="Wylensek D."/>
            <person name="Hitch T.C.A."/>
            <person name="Clavel T."/>
        </authorList>
    </citation>
    <scope>NUCLEOTIDE SEQUENCE [LARGE SCALE GENOMIC DNA]</scope>
    <source>
        <strain evidence="8 9">WCA-389-WT-5B</strain>
    </source>
</reference>
<organism evidence="8 9">
    <name type="scientific">Acidaminococcus fermentans</name>
    <dbReference type="NCBI Taxonomy" id="905"/>
    <lineage>
        <taxon>Bacteria</taxon>
        <taxon>Bacillati</taxon>
        <taxon>Bacillota</taxon>
        <taxon>Negativicutes</taxon>
        <taxon>Acidaminococcales</taxon>
        <taxon>Acidaminococcaceae</taxon>
        <taxon>Acidaminococcus</taxon>
    </lineage>
</organism>
<dbReference type="GO" id="GO:0003824">
    <property type="term" value="F:catalytic activity"/>
    <property type="evidence" value="ECO:0007669"/>
    <property type="project" value="InterPro"/>
</dbReference>
<proteinExistence type="predicted"/>
<dbReference type="InterPro" id="IPR007197">
    <property type="entry name" value="rSAM"/>
</dbReference>
<dbReference type="GO" id="GO:0046872">
    <property type="term" value="F:metal ion binding"/>
    <property type="evidence" value="ECO:0007669"/>
    <property type="project" value="UniProtKB-KW"/>
</dbReference>
<evidence type="ECO:0000313" key="8">
    <source>
        <dbReference type="EMBL" id="MSS82419.1"/>
    </source>
</evidence>
<dbReference type="SUPFAM" id="SSF102114">
    <property type="entry name" value="Radical SAM enzymes"/>
    <property type="match status" value="1"/>
</dbReference>
<keyword evidence="6" id="KW-0411">Iron-sulfur</keyword>
<evidence type="ECO:0000256" key="3">
    <source>
        <dbReference type="ARBA" id="ARBA00022691"/>
    </source>
</evidence>
<dbReference type="PANTHER" id="PTHR43787">
    <property type="entry name" value="FEMO COFACTOR BIOSYNTHESIS PROTEIN NIFB-RELATED"/>
    <property type="match status" value="1"/>
</dbReference>
<evidence type="ECO:0000256" key="2">
    <source>
        <dbReference type="ARBA" id="ARBA00022485"/>
    </source>
</evidence>
<dbReference type="Pfam" id="PF04055">
    <property type="entry name" value="Radical_SAM"/>
    <property type="match status" value="1"/>
</dbReference>
<evidence type="ECO:0000256" key="1">
    <source>
        <dbReference type="ARBA" id="ARBA00001966"/>
    </source>
</evidence>
<dbReference type="GO" id="GO:0051539">
    <property type="term" value="F:4 iron, 4 sulfur cluster binding"/>
    <property type="evidence" value="ECO:0007669"/>
    <property type="project" value="UniProtKB-KW"/>
</dbReference>
<dbReference type="SFLD" id="SFLDS00029">
    <property type="entry name" value="Radical_SAM"/>
    <property type="match status" value="1"/>
</dbReference>
<dbReference type="PANTHER" id="PTHR43787:SF11">
    <property type="entry name" value="UPF0026 PROTEIN SLR1464"/>
    <property type="match status" value="1"/>
</dbReference>
<comment type="caution">
    <text evidence="8">The sequence shown here is derived from an EMBL/GenBank/DDBJ whole genome shotgun (WGS) entry which is preliminary data.</text>
</comment>